<dbReference type="RefSeq" id="WP_127484535.1">
    <property type="nucleotide sequence ID" value="NZ_CP022572.1"/>
</dbReference>
<feature type="transmembrane region" description="Helical" evidence="1">
    <location>
        <begin position="224"/>
        <end position="247"/>
    </location>
</feature>
<evidence type="ECO:0000313" key="3">
    <source>
        <dbReference type="EMBL" id="AZU60024.1"/>
    </source>
</evidence>
<dbReference type="GO" id="GO:0080120">
    <property type="term" value="P:CAAX-box protein maturation"/>
    <property type="evidence" value="ECO:0007669"/>
    <property type="project" value="UniProtKB-ARBA"/>
</dbReference>
<feature type="transmembrane region" description="Helical" evidence="1">
    <location>
        <begin position="199"/>
        <end position="217"/>
    </location>
</feature>
<feature type="transmembrane region" description="Helical" evidence="1">
    <location>
        <begin position="41"/>
        <end position="61"/>
    </location>
</feature>
<dbReference type="OrthoDB" id="5002656at2"/>
<dbReference type="Proteomes" id="UP000282892">
    <property type="component" value="Chromosome"/>
</dbReference>
<keyword evidence="1" id="KW-0812">Transmembrane</keyword>
<feature type="domain" description="CAAX prenyl protease 2/Lysostaphin resistance protein A-like" evidence="2">
    <location>
        <begin position="141"/>
        <end position="235"/>
    </location>
</feature>
<feature type="transmembrane region" description="Helical" evidence="1">
    <location>
        <begin position="82"/>
        <end position="109"/>
    </location>
</feature>
<feature type="transmembrane region" description="Helical" evidence="1">
    <location>
        <begin position="135"/>
        <end position="154"/>
    </location>
</feature>
<name>A0A3Q9QW01_9BACI</name>
<dbReference type="AlphaFoldDB" id="A0A3Q9QW01"/>
<evidence type="ECO:0000259" key="2">
    <source>
        <dbReference type="Pfam" id="PF02517"/>
    </source>
</evidence>
<keyword evidence="1" id="KW-1133">Transmembrane helix</keyword>
<proteinExistence type="predicted"/>
<sequence length="248" mass="28898">MKNAWLVSFIRFPMLIMTLLIFFLLLKKAGIQFQFPYLPEFSTVYFTIVNVLCFFLLHHLLKKEGRSIQDLIGFHRKRVIKDILLGILWLFVLYIPFVVTILGTMFVMYGPDLFQHFHTVFIGNEEIYTFSRPDWLIWLTACISIIFPFLNAPIEELMYRGYAQPLLIKHYKKVWAGLIIPAVGFALQHMILAVSIHGAIVYAAAFFVWGVGSGVIYHKQKRLFPLIICHFFVNIAFGILPILFLIYL</sequence>
<dbReference type="KEGG" id="nmk:CHR53_01330"/>
<evidence type="ECO:0000256" key="1">
    <source>
        <dbReference type="SAM" id="Phobius"/>
    </source>
</evidence>
<dbReference type="InterPro" id="IPR003675">
    <property type="entry name" value="Rce1/LyrA-like_dom"/>
</dbReference>
<dbReference type="STRING" id="1193713.GCA_001636315_02821"/>
<reference evidence="3 4" key="1">
    <citation type="submission" date="2017-07" db="EMBL/GenBank/DDBJ databases">
        <title>The complete genome sequence of Bacillus mesonae strain H20-5, an efficient strain improving plant abiotic stress resistance.</title>
        <authorList>
            <person name="Kim S.Y."/>
            <person name="Song H."/>
            <person name="Sang M.K."/>
            <person name="Weon H.-Y."/>
            <person name="Song J."/>
        </authorList>
    </citation>
    <scope>NUCLEOTIDE SEQUENCE [LARGE SCALE GENOMIC DNA]</scope>
    <source>
        <strain evidence="3 4">H20-5</strain>
    </source>
</reference>
<evidence type="ECO:0000313" key="4">
    <source>
        <dbReference type="Proteomes" id="UP000282892"/>
    </source>
</evidence>
<keyword evidence="4" id="KW-1185">Reference proteome</keyword>
<dbReference type="EMBL" id="CP022572">
    <property type="protein sequence ID" value="AZU60024.1"/>
    <property type="molecule type" value="Genomic_DNA"/>
</dbReference>
<feature type="transmembrane region" description="Helical" evidence="1">
    <location>
        <begin position="174"/>
        <end position="193"/>
    </location>
</feature>
<accession>A0A3Q9QW01</accession>
<gene>
    <name evidence="3" type="ORF">CHR53_01330</name>
</gene>
<protein>
    <recommendedName>
        <fullName evidence="2">CAAX prenyl protease 2/Lysostaphin resistance protein A-like domain-containing protein</fullName>
    </recommendedName>
</protein>
<keyword evidence="1" id="KW-0472">Membrane</keyword>
<dbReference type="GO" id="GO:0004175">
    <property type="term" value="F:endopeptidase activity"/>
    <property type="evidence" value="ECO:0007669"/>
    <property type="project" value="UniProtKB-ARBA"/>
</dbReference>
<dbReference type="Pfam" id="PF02517">
    <property type="entry name" value="Rce1-like"/>
    <property type="match status" value="1"/>
</dbReference>
<organism evidence="3 4">
    <name type="scientific">Neobacillus mesonae</name>
    <dbReference type="NCBI Taxonomy" id="1193713"/>
    <lineage>
        <taxon>Bacteria</taxon>
        <taxon>Bacillati</taxon>
        <taxon>Bacillota</taxon>
        <taxon>Bacilli</taxon>
        <taxon>Bacillales</taxon>
        <taxon>Bacillaceae</taxon>
        <taxon>Neobacillus</taxon>
    </lineage>
</organism>